<dbReference type="Proteomes" id="UP000295181">
    <property type="component" value="Unassembled WGS sequence"/>
</dbReference>
<dbReference type="PANTHER" id="PTHR23508:SF10">
    <property type="entry name" value="CARBOXYLIC ACID TRANSPORTER PROTEIN HOMOLOG"/>
    <property type="match status" value="1"/>
</dbReference>
<comment type="caution">
    <text evidence="8">The sequence shown here is derived from an EMBL/GenBank/DDBJ whole genome shotgun (WGS) entry which is preliminary data.</text>
</comment>
<dbReference type="InterPro" id="IPR036259">
    <property type="entry name" value="MFS_trans_sf"/>
</dbReference>
<feature type="transmembrane region" description="Helical" evidence="6">
    <location>
        <begin position="264"/>
        <end position="284"/>
    </location>
</feature>
<sequence length="439" mass="48575">MKSRSRSGWMLTMNASIASYLDASILVTTGIVLAMWKTQFGLNAWWVGALSTLVTLSVALGSAVGGYLSDKFGRVTVFNLDILFVALGTLLVALAPNLPMIVVGLFIAGVASGADLPTSLAVISERTEPDQYGKVIASTEIYWLGGIVLSQGLGFLTADMGYMSSRILFAWLAVVALVTWGIRALSPKFHNLETQMVVPVERRASTEEEVAAEKIPFRKLIAMPRYFVPMIGLTGFYLFWNIPANTWGSFLNYFLVTVDGRSQQFSTLCAFFANILGAFVLYGIYMKFADTKYRYIMTRVGLILCILSFVLSAVFGGVWWIFTISYFVYCCANMLHGEPLFKIWSQSLYPVHVRASVTGISYSIVRAVTAVFSFVTPAIMAYSPTLLIWLLVGSLGICWLSAELVMRFIAHHDIPDPVYSSRKLDPKYNQNLAANKETH</sequence>
<evidence type="ECO:0000256" key="5">
    <source>
        <dbReference type="ARBA" id="ARBA00023136"/>
    </source>
</evidence>
<gene>
    <name evidence="8" type="ORF">C5L32_002282</name>
</gene>
<feature type="transmembrane region" description="Helical" evidence="6">
    <location>
        <begin position="75"/>
        <end position="95"/>
    </location>
</feature>
<dbReference type="GO" id="GO:0005886">
    <property type="term" value="C:plasma membrane"/>
    <property type="evidence" value="ECO:0007669"/>
    <property type="project" value="UniProtKB-SubCell"/>
</dbReference>
<evidence type="ECO:0000256" key="1">
    <source>
        <dbReference type="ARBA" id="ARBA00004651"/>
    </source>
</evidence>
<dbReference type="EMBL" id="PUFP01000012">
    <property type="protein sequence ID" value="TDG80891.1"/>
    <property type="molecule type" value="Genomic_DNA"/>
</dbReference>
<dbReference type="RefSeq" id="WP_013728968.1">
    <property type="nucleotide sequence ID" value="NZ_AZDM01000015.1"/>
</dbReference>
<dbReference type="SUPFAM" id="SSF103473">
    <property type="entry name" value="MFS general substrate transporter"/>
    <property type="match status" value="1"/>
</dbReference>
<feature type="transmembrane region" description="Helical" evidence="6">
    <location>
        <begin position="296"/>
        <end position="320"/>
    </location>
</feature>
<dbReference type="Pfam" id="PF07690">
    <property type="entry name" value="MFS_1"/>
    <property type="match status" value="1"/>
</dbReference>
<dbReference type="GO" id="GO:0046943">
    <property type="term" value="F:carboxylic acid transmembrane transporter activity"/>
    <property type="evidence" value="ECO:0007669"/>
    <property type="project" value="TreeGrafter"/>
</dbReference>
<feature type="transmembrane region" description="Helical" evidence="6">
    <location>
        <begin position="226"/>
        <end position="244"/>
    </location>
</feature>
<keyword evidence="3 6" id="KW-0812">Transmembrane</keyword>
<keyword evidence="4 6" id="KW-1133">Transmembrane helix</keyword>
<proteinExistence type="predicted"/>
<protein>
    <recommendedName>
        <fullName evidence="7">Major facilitator superfamily (MFS) profile domain-containing protein</fullName>
    </recommendedName>
</protein>
<evidence type="ECO:0000259" key="7">
    <source>
        <dbReference type="PROSITE" id="PS50850"/>
    </source>
</evidence>
<organism evidence="8 9">
    <name type="scientific">Lentilactobacillus buchneri DSM 20057</name>
    <dbReference type="NCBI Taxonomy" id="1423728"/>
    <lineage>
        <taxon>Bacteria</taxon>
        <taxon>Bacillati</taxon>
        <taxon>Bacillota</taxon>
        <taxon>Bacilli</taxon>
        <taxon>Lactobacillales</taxon>
        <taxon>Lactobacillaceae</taxon>
        <taxon>Lentilactobacillus</taxon>
    </lineage>
</organism>
<evidence type="ECO:0000256" key="4">
    <source>
        <dbReference type="ARBA" id="ARBA00022989"/>
    </source>
</evidence>
<evidence type="ECO:0000256" key="6">
    <source>
        <dbReference type="SAM" id="Phobius"/>
    </source>
</evidence>
<accession>A0A4R5NTR1</accession>
<reference evidence="8 9" key="1">
    <citation type="journal article" date="2019" name="Appl. Microbiol. Biotechnol.">
        <title>Uncovering carbohydrate metabolism through a genotype-phenotype association study of 56 lactic acid bacteria genomes.</title>
        <authorList>
            <person name="Buron-Moles G."/>
            <person name="Chailyan A."/>
            <person name="Dolejs I."/>
            <person name="Forster J."/>
            <person name="Miks M.H."/>
        </authorList>
    </citation>
    <scope>NUCLEOTIDE SEQUENCE [LARGE SCALE GENOMIC DNA]</scope>
    <source>
        <strain evidence="8 9">ATCC 4005</strain>
    </source>
</reference>
<dbReference type="InterPro" id="IPR011701">
    <property type="entry name" value="MFS"/>
</dbReference>
<evidence type="ECO:0000256" key="2">
    <source>
        <dbReference type="ARBA" id="ARBA00022448"/>
    </source>
</evidence>
<feature type="transmembrane region" description="Helical" evidence="6">
    <location>
        <begin position="44"/>
        <end position="68"/>
    </location>
</feature>
<dbReference type="AlphaFoldDB" id="A0A4R5NTR1"/>
<feature type="domain" description="Major facilitator superfamily (MFS) profile" evidence="7">
    <location>
        <begin position="8"/>
        <end position="413"/>
    </location>
</feature>
<dbReference type="InterPro" id="IPR020846">
    <property type="entry name" value="MFS_dom"/>
</dbReference>
<feature type="transmembrane region" description="Helical" evidence="6">
    <location>
        <begin position="101"/>
        <end position="123"/>
    </location>
</feature>
<name>A0A4R5NTR1_LENBU</name>
<feature type="transmembrane region" description="Helical" evidence="6">
    <location>
        <begin position="386"/>
        <end position="406"/>
    </location>
</feature>
<feature type="transmembrane region" description="Helical" evidence="6">
    <location>
        <begin position="20"/>
        <end position="38"/>
    </location>
</feature>
<evidence type="ECO:0000256" key="3">
    <source>
        <dbReference type="ARBA" id="ARBA00022692"/>
    </source>
</evidence>
<feature type="transmembrane region" description="Helical" evidence="6">
    <location>
        <begin position="135"/>
        <end position="156"/>
    </location>
</feature>
<dbReference type="PROSITE" id="PS50850">
    <property type="entry name" value="MFS"/>
    <property type="match status" value="1"/>
</dbReference>
<comment type="subcellular location">
    <subcellularLocation>
        <location evidence="1">Cell membrane</location>
        <topology evidence="1">Multi-pass membrane protein</topology>
    </subcellularLocation>
</comment>
<keyword evidence="2" id="KW-0813">Transport</keyword>
<dbReference type="Gene3D" id="1.20.1250.20">
    <property type="entry name" value="MFS general substrate transporter like domains"/>
    <property type="match status" value="1"/>
</dbReference>
<keyword evidence="5 6" id="KW-0472">Membrane</keyword>
<feature type="transmembrane region" description="Helical" evidence="6">
    <location>
        <begin position="168"/>
        <end position="186"/>
    </location>
</feature>
<evidence type="ECO:0000313" key="9">
    <source>
        <dbReference type="Proteomes" id="UP000295181"/>
    </source>
</evidence>
<dbReference type="PANTHER" id="PTHR23508">
    <property type="entry name" value="CARBOXYLIC ACID TRANSPORTER PROTEIN HOMOLOG"/>
    <property type="match status" value="1"/>
</dbReference>
<evidence type="ECO:0000313" key="8">
    <source>
        <dbReference type="EMBL" id="TDG80891.1"/>
    </source>
</evidence>